<dbReference type="InterPro" id="IPR013785">
    <property type="entry name" value="Aldolase_TIM"/>
</dbReference>
<evidence type="ECO:0000313" key="15">
    <source>
        <dbReference type="Proteomes" id="UP000707138"/>
    </source>
</evidence>
<evidence type="ECO:0000259" key="13">
    <source>
        <dbReference type="PROSITE" id="PS51918"/>
    </source>
</evidence>
<evidence type="ECO:0000256" key="1">
    <source>
        <dbReference type="ARBA" id="ARBA00004496"/>
    </source>
</evidence>
<feature type="binding site" evidence="12">
    <location>
        <position position="290"/>
    </location>
    <ligand>
        <name>S-adenosyl-L-methionine</name>
        <dbReference type="ChEBI" id="CHEBI:59789"/>
    </ligand>
</feature>
<comment type="catalytic activity">
    <reaction evidence="12">
        <text>adenosine(37) in tRNA + 2 reduced [2Fe-2S]-[ferredoxin] + 2 S-adenosyl-L-methionine = 2-methyladenosine(37) in tRNA + 5'-deoxyadenosine + L-methionine + 2 oxidized [2Fe-2S]-[ferredoxin] + S-adenosyl-L-homocysteine</text>
        <dbReference type="Rhea" id="RHEA:43332"/>
        <dbReference type="Rhea" id="RHEA-COMP:10000"/>
        <dbReference type="Rhea" id="RHEA-COMP:10001"/>
        <dbReference type="Rhea" id="RHEA-COMP:10162"/>
        <dbReference type="Rhea" id="RHEA-COMP:10485"/>
        <dbReference type="ChEBI" id="CHEBI:17319"/>
        <dbReference type="ChEBI" id="CHEBI:33737"/>
        <dbReference type="ChEBI" id="CHEBI:33738"/>
        <dbReference type="ChEBI" id="CHEBI:57844"/>
        <dbReference type="ChEBI" id="CHEBI:57856"/>
        <dbReference type="ChEBI" id="CHEBI:59789"/>
        <dbReference type="ChEBI" id="CHEBI:74411"/>
        <dbReference type="ChEBI" id="CHEBI:74497"/>
        <dbReference type="EC" id="2.1.1.192"/>
    </reaction>
</comment>
<feature type="binding site" evidence="12">
    <location>
        <position position="115"/>
    </location>
    <ligand>
        <name>[4Fe-4S] cluster</name>
        <dbReference type="ChEBI" id="CHEBI:49883"/>
        <note>4Fe-4S-S-AdoMet</note>
    </ligand>
</feature>
<dbReference type="GO" id="GO:0032259">
    <property type="term" value="P:methylation"/>
    <property type="evidence" value="ECO:0007669"/>
    <property type="project" value="UniProtKB-KW"/>
</dbReference>
<dbReference type="PROSITE" id="PS51918">
    <property type="entry name" value="RADICAL_SAM"/>
    <property type="match status" value="1"/>
</dbReference>
<comment type="caution">
    <text evidence="14">The sequence shown here is derived from an EMBL/GenBank/DDBJ whole genome shotgun (WGS) entry which is preliminary data.</text>
</comment>
<evidence type="ECO:0000256" key="4">
    <source>
        <dbReference type="ARBA" id="ARBA00022552"/>
    </source>
</evidence>
<comment type="cofactor">
    <cofactor evidence="12">
        <name>[4Fe-4S] cluster</name>
        <dbReference type="ChEBI" id="CHEBI:49883"/>
    </cofactor>
    <text evidence="12">Binds 1 [4Fe-4S] cluster. The cluster is coordinated with 3 cysteines and an exchangeable S-adenosyl-L-methionine.</text>
</comment>
<keyword evidence="11 12" id="KW-0411">Iron-sulfur</keyword>
<reference evidence="14 15" key="1">
    <citation type="journal article" date="2021" name="Sci. Rep.">
        <title>The distribution of antibiotic resistance genes in chicken gut microbiota commensals.</title>
        <authorList>
            <person name="Juricova H."/>
            <person name="Matiasovicova J."/>
            <person name="Kubasova T."/>
            <person name="Cejkova D."/>
            <person name="Rychlik I."/>
        </authorList>
    </citation>
    <scope>NUCLEOTIDE SEQUENCE [LARGE SCALE GENOMIC DNA]</scope>
    <source>
        <strain evidence="14 15">An537</strain>
    </source>
</reference>
<feature type="active site" description="S-methylcysteine intermediate" evidence="12">
    <location>
        <position position="333"/>
    </location>
</feature>
<comment type="miscellaneous">
    <text evidence="12">Reaction proceeds by a ping-pong mechanism involving intermediate methylation of a conserved cysteine residue.</text>
</comment>
<evidence type="ECO:0000313" key="14">
    <source>
        <dbReference type="EMBL" id="MBM6912460.1"/>
    </source>
</evidence>
<protein>
    <recommendedName>
        <fullName evidence="12">Probable dual-specificity RNA methyltransferase RlmN</fullName>
        <ecNumber evidence="12">2.1.1.192</ecNumber>
    </recommendedName>
    <alternativeName>
        <fullName evidence="12">23S rRNA (adenine(2503)-C(2))-methyltransferase</fullName>
    </alternativeName>
    <alternativeName>
        <fullName evidence="12">23S rRNA m2A2503 methyltransferase</fullName>
    </alternativeName>
    <alternativeName>
        <fullName evidence="12">Ribosomal RNA large subunit methyltransferase N</fullName>
    </alternativeName>
    <alternativeName>
        <fullName evidence="12">tRNA (adenine(37)-C(2))-methyltransferase</fullName>
    </alternativeName>
    <alternativeName>
        <fullName evidence="12">tRNA m2A37 methyltransferase</fullName>
    </alternativeName>
</protein>
<evidence type="ECO:0000256" key="11">
    <source>
        <dbReference type="ARBA" id="ARBA00023014"/>
    </source>
</evidence>
<keyword evidence="3 12" id="KW-0963">Cytoplasm</keyword>
<accession>A0ABS2GGK9</accession>
<feature type="binding site" evidence="12">
    <location>
        <position position="118"/>
    </location>
    <ligand>
        <name>[4Fe-4S] cluster</name>
        <dbReference type="ChEBI" id="CHEBI:49883"/>
        <note>4Fe-4S-S-AdoMet</note>
    </ligand>
</feature>
<dbReference type="SFLD" id="SFLDG01062">
    <property type="entry name" value="methyltransferase_(Class_A)"/>
    <property type="match status" value="1"/>
</dbReference>
<feature type="binding site" evidence="12">
    <location>
        <position position="111"/>
    </location>
    <ligand>
        <name>[4Fe-4S] cluster</name>
        <dbReference type="ChEBI" id="CHEBI:49883"/>
        <note>4Fe-4S-S-AdoMet</note>
    </ligand>
</feature>
<keyword evidence="9 12" id="KW-0479">Metal-binding</keyword>
<dbReference type="SFLD" id="SFLDF00275">
    <property type="entry name" value="adenosine_C2_methyltransferase"/>
    <property type="match status" value="1"/>
</dbReference>
<dbReference type="InterPro" id="IPR027492">
    <property type="entry name" value="RNA_MTrfase_RlmN"/>
</dbReference>
<keyword evidence="5 12" id="KW-0489">Methyltransferase</keyword>
<comment type="similarity">
    <text evidence="12">Belongs to the radical SAM superfamily. RlmN family.</text>
</comment>
<dbReference type="NCBIfam" id="TIGR00048">
    <property type="entry name" value="rRNA_mod_RlmN"/>
    <property type="match status" value="1"/>
</dbReference>
<dbReference type="PANTHER" id="PTHR30544:SF5">
    <property type="entry name" value="RADICAL SAM CORE DOMAIN-CONTAINING PROTEIN"/>
    <property type="match status" value="1"/>
</dbReference>
<dbReference type="PIRSF" id="PIRSF006004">
    <property type="entry name" value="CHP00048"/>
    <property type="match status" value="1"/>
</dbReference>
<sequence length="352" mass="39518">MTELLGKSLEELQQLITAAGFQRFRAKQLMDYIYKRYIFSFDDMAQLPTDLRTWLKEYCVISLPTVVTEKTAPDGNTKKLLLKLSDGSQVETVLMKQHYGNSVCVSSQVGCAMGCIFCASTTGGLFRNLEVHEIVAQVLLFTYVLKERIHSIVVMGAGEPLQNYENTIGALRFLHEKESFDIGYRRMTLSTCGIVENIYLLADEGIPITLALSLHAPNDTIRREIMPIGAYYDIKDVLDAVKTYYEKTERRITFEYILIDGVNASREQAHELGALVKTFPNCNVNLIPVNGNEHIQLFKPSPRAIDAFKSIVASYGVAVTVRKEMGDAIQAACGQLKVQHMRQQAEKAQSEK</sequence>
<feature type="binding site" evidence="12">
    <location>
        <begin position="158"/>
        <end position="159"/>
    </location>
    <ligand>
        <name>S-adenosyl-L-methionine</name>
        <dbReference type="ChEBI" id="CHEBI:59789"/>
    </ligand>
</feature>
<dbReference type="Pfam" id="PF21016">
    <property type="entry name" value="RlmN_N"/>
    <property type="match status" value="1"/>
</dbReference>
<feature type="active site" description="Proton acceptor" evidence="12">
    <location>
        <position position="91"/>
    </location>
</feature>
<evidence type="ECO:0000256" key="5">
    <source>
        <dbReference type="ARBA" id="ARBA00022603"/>
    </source>
</evidence>
<dbReference type="Proteomes" id="UP000707138">
    <property type="component" value="Unassembled WGS sequence"/>
</dbReference>
<keyword evidence="6 12" id="KW-0808">Transferase</keyword>
<evidence type="ECO:0000256" key="8">
    <source>
        <dbReference type="ARBA" id="ARBA00022694"/>
    </source>
</evidence>
<dbReference type="EMBL" id="JACJLA010000005">
    <property type="protein sequence ID" value="MBM6912460.1"/>
    <property type="molecule type" value="Genomic_DNA"/>
</dbReference>
<gene>
    <name evidence="12 14" type="primary">rlmN</name>
    <name evidence="14" type="ORF">H6A01_03825</name>
</gene>
<comment type="subcellular location">
    <subcellularLocation>
        <location evidence="1 12">Cytoplasm</location>
    </subcellularLocation>
</comment>
<evidence type="ECO:0000256" key="12">
    <source>
        <dbReference type="HAMAP-Rule" id="MF_01849"/>
    </source>
</evidence>
<keyword evidence="7 12" id="KW-0949">S-adenosyl-L-methionine</keyword>
<dbReference type="PANTHER" id="PTHR30544">
    <property type="entry name" value="23S RRNA METHYLTRANSFERASE"/>
    <property type="match status" value="1"/>
</dbReference>
<dbReference type="InterPro" id="IPR007197">
    <property type="entry name" value="rSAM"/>
</dbReference>
<evidence type="ECO:0000256" key="6">
    <source>
        <dbReference type="ARBA" id="ARBA00022679"/>
    </source>
</evidence>
<dbReference type="Pfam" id="PF04055">
    <property type="entry name" value="Radical_SAM"/>
    <property type="match status" value="1"/>
</dbReference>
<proteinExistence type="inferred from homology"/>
<keyword evidence="8 12" id="KW-0819">tRNA processing</keyword>
<dbReference type="SFLD" id="SFLDS00029">
    <property type="entry name" value="Radical_SAM"/>
    <property type="match status" value="1"/>
</dbReference>
<evidence type="ECO:0000256" key="2">
    <source>
        <dbReference type="ARBA" id="ARBA00022485"/>
    </source>
</evidence>
<feature type="binding site" evidence="12">
    <location>
        <position position="190"/>
    </location>
    <ligand>
        <name>S-adenosyl-L-methionine</name>
        <dbReference type="ChEBI" id="CHEBI:59789"/>
    </ligand>
</feature>
<dbReference type="CDD" id="cd01335">
    <property type="entry name" value="Radical_SAM"/>
    <property type="match status" value="1"/>
</dbReference>
<organism evidence="14 15">
    <name type="scientific">Veillonella magna</name>
    <dbReference type="NCBI Taxonomy" id="464322"/>
    <lineage>
        <taxon>Bacteria</taxon>
        <taxon>Bacillati</taxon>
        <taxon>Bacillota</taxon>
        <taxon>Negativicutes</taxon>
        <taxon>Veillonellales</taxon>
        <taxon>Veillonellaceae</taxon>
        <taxon>Veillonella</taxon>
    </lineage>
</organism>
<dbReference type="RefSeq" id="WP_205087617.1">
    <property type="nucleotide sequence ID" value="NZ_JACJLA010000005.1"/>
</dbReference>
<dbReference type="EC" id="2.1.1.192" evidence="12"/>
<comment type="function">
    <text evidence="12">Specifically methylates position 2 of adenine 2503 in 23S rRNA and position 2 of adenine 37 in tRNAs.</text>
</comment>
<feature type="binding site" evidence="12">
    <location>
        <begin position="213"/>
        <end position="215"/>
    </location>
    <ligand>
        <name>S-adenosyl-L-methionine</name>
        <dbReference type="ChEBI" id="CHEBI:59789"/>
    </ligand>
</feature>
<keyword evidence="15" id="KW-1185">Reference proteome</keyword>
<dbReference type="InterPro" id="IPR058240">
    <property type="entry name" value="rSAM_sf"/>
</dbReference>
<feature type="domain" description="Radical SAM core" evidence="13">
    <location>
        <begin position="97"/>
        <end position="328"/>
    </location>
</feature>
<dbReference type="Gene3D" id="1.10.150.530">
    <property type="match status" value="1"/>
</dbReference>
<keyword evidence="12" id="KW-1015">Disulfide bond</keyword>
<keyword evidence="2 12" id="KW-0004">4Fe-4S</keyword>
<comment type="catalytic activity">
    <reaction evidence="12">
        <text>adenosine(2503) in 23S rRNA + 2 reduced [2Fe-2S]-[ferredoxin] + 2 S-adenosyl-L-methionine = 2-methyladenosine(2503) in 23S rRNA + 5'-deoxyadenosine + L-methionine + 2 oxidized [2Fe-2S]-[ferredoxin] + S-adenosyl-L-homocysteine</text>
        <dbReference type="Rhea" id="RHEA:42916"/>
        <dbReference type="Rhea" id="RHEA-COMP:10000"/>
        <dbReference type="Rhea" id="RHEA-COMP:10001"/>
        <dbReference type="Rhea" id="RHEA-COMP:10152"/>
        <dbReference type="Rhea" id="RHEA-COMP:10282"/>
        <dbReference type="ChEBI" id="CHEBI:17319"/>
        <dbReference type="ChEBI" id="CHEBI:33737"/>
        <dbReference type="ChEBI" id="CHEBI:33738"/>
        <dbReference type="ChEBI" id="CHEBI:57844"/>
        <dbReference type="ChEBI" id="CHEBI:57856"/>
        <dbReference type="ChEBI" id="CHEBI:59789"/>
        <dbReference type="ChEBI" id="CHEBI:74411"/>
        <dbReference type="ChEBI" id="CHEBI:74497"/>
        <dbReference type="EC" id="2.1.1.192"/>
    </reaction>
</comment>
<evidence type="ECO:0000256" key="7">
    <source>
        <dbReference type="ARBA" id="ARBA00022691"/>
    </source>
</evidence>
<evidence type="ECO:0000256" key="3">
    <source>
        <dbReference type="ARBA" id="ARBA00022490"/>
    </source>
</evidence>
<evidence type="ECO:0000256" key="10">
    <source>
        <dbReference type="ARBA" id="ARBA00023004"/>
    </source>
</evidence>
<dbReference type="HAMAP" id="MF_01849">
    <property type="entry name" value="RNA_methyltr_RlmN"/>
    <property type="match status" value="1"/>
</dbReference>
<evidence type="ECO:0000256" key="9">
    <source>
        <dbReference type="ARBA" id="ARBA00022723"/>
    </source>
</evidence>
<dbReference type="InterPro" id="IPR004383">
    <property type="entry name" value="rRNA_lsu_MTrfase_RlmN/Cfr"/>
</dbReference>
<dbReference type="GO" id="GO:0008168">
    <property type="term" value="F:methyltransferase activity"/>
    <property type="evidence" value="ECO:0007669"/>
    <property type="project" value="UniProtKB-KW"/>
</dbReference>
<keyword evidence="4 12" id="KW-0698">rRNA processing</keyword>
<dbReference type="InterPro" id="IPR040072">
    <property type="entry name" value="Methyltransferase_A"/>
</dbReference>
<name>A0ABS2GGK9_9FIRM</name>
<dbReference type="SUPFAM" id="SSF102114">
    <property type="entry name" value="Radical SAM enzymes"/>
    <property type="match status" value="1"/>
</dbReference>
<comment type="caution">
    <text evidence="12">Lacks conserved residue(s) required for the propagation of feature annotation.</text>
</comment>
<keyword evidence="10 12" id="KW-0408">Iron</keyword>
<dbReference type="Gene3D" id="3.20.20.70">
    <property type="entry name" value="Aldolase class I"/>
    <property type="match status" value="1"/>
</dbReference>
<dbReference type="InterPro" id="IPR048641">
    <property type="entry name" value="RlmN_N"/>
</dbReference>